<comment type="subcellular location">
    <subcellularLocation>
        <location evidence="1">Membrane</location>
        <topology evidence="1">Multi-pass membrane protein</topology>
    </subcellularLocation>
</comment>
<feature type="transmembrane region" description="Helical" evidence="5">
    <location>
        <begin position="75"/>
        <end position="93"/>
    </location>
</feature>
<keyword evidence="2 5" id="KW-0812">Transmembrane</keyword>
<dbReference type="EMBL" id="CP059735">
    <property type="protein sequence ID" value="WDE00990.1"/>
    <property type="molecule type" value="Genomic_DNA"/>
</dbReference>
<evidence type="ECO:0000313" key="7">
    <source>
        <dbReference type="Proteomes" id="UP000032568"/>
    </source>
</evidence>
<sequence>MNATTPQKLLYWFSTGLIFLLLGWSVFSYVFLHEMMAGFFIKFGYPTYIIYPLAALKLLALLILIFNRYNNLKEMVYAAYFINLLLATSAHVSSGDTPYHAYMGLIAVILSYLLSNKVRGKPGKDLLI</sequence>
<proteinExistence type="predicted"/>
<feature type="transmembrane region" description="Helical" evidence="5">
    <location>
        <begin position="9"/>
        <end position="31"/>
    </location>
</feature>
<evidence type="ECO:0000256" key="5">
    <source>
        <dbReference type="SAM" id="Phobius"/>
    </source>
</evidence>
<keyword evidence="3 5" id="KW-1133">Transmembrane helix</keyword>
<feature type="transmembrane region" description="Helical" evidence="5">
    <location>
        <begin position="99"/>
        <end position="115"/>
    </location>
</feature>
<name>A0AAF0C5L3_9GAMM</name>
<evidence type="ECO:0000256" key="1">
    <source>
        <dbReference type="ARBA" id="ARBA00004141"/>
    </source>
</evidence>
<dbReference type="Proteomes" id="UP000032568">
    <property type="component" value="Chromosome"/>
</dbReference>
<dbReference type="AlphaFoldDB" id="A0AAF0C5L3"/>
<accession>A0AAF0C5L3</accession>
<keyword evidence="7" id="KW-1185">Reference proteome</keyword>
<gene>
    <name evidence="6" type="ORF">SG35_010360</name>
</gene>
<reference evidence="6 7" key="1">
    <citation type="journal article" date="2015" name="Genome Announc.">
        <title>Draft Genome Sequences of Marine Isolates of Thalassomonas viridans and Thalassomonas actiniarum.</title>
        <authorList>
            <person name="Olonade I."/>
            <person name="van Zyl L.J."/>
            <person name="Trindade M."/>
        </authorList>
    </citation>
    <scope>NUCLEOTIDE SEQUENCE [LARGE SCALE GENOMIC DNA]</scope>
    <source>
        <strain evidence="6 7">A5K-106</strain>
    </source>
</reference>
<dbReference type="RefSeq" id="WP_053043485.1">
    <property type="nucleotide sequence ID" value="NZ_CP059735.1"/>
</dbReference>
<evidence type="ECO:0000313" key="6">
    <source>
        <dbReference type="EMBL" id="WDE00990.1"/>
    </source>
</evidence>
<organism evidence="6 7">
    <name type="scientific">Thalassomonas actiniarum</name>
    <dbReference type="NCBI Taxonomy" id="485447"/>
    <lineage>
        <taxon>Bacteria</taxon>
        <taxon>Pseudomonadati</taxon>
        <taxon>Pseudomonadota</taxon>
        <taxon>Gammaproteobacteria</taxon>
        <taxon>Alteromonadales</taxon>
        <taxon>Colwelliaceae</taxon>
        <taxon>Thalassomonas</taxon>
    </lineage>
</organism>
<evidence type="ECO:0000256" key="4">
    <source>
        <dbReference type="ARBA" id="ARBA00023136"/>
    </source>
</evidence>
<evidence type="ECO:0000256" key="2">
    <source>
        <dbReference type="ARBA" id="ARBA00022692"/>
    </source>
</evidence>
<evidence type="ECO:0000256" key="3">
    <source>
        <dbReference type="ARBA" id="ARBA00022989"/>
    </source>
</evidence>
<keyword evidence="4 5" id="KW-0472">Membrane</keyword>
<protein>
    <submittedName>
        <fullName evidence="6">DoxX family protein</fullName>
    </submittedName>
</protein>
<dbReference type="Pfam" id="PF13564">
    <property type="entry name" value="DoxX_2"/>
    <property type="match status" value="1"/>
</dbReference>
<dbReference type="GO" id="GO:0016020">
    <property type="term" value="C:membrane"/>
    <property type="evidence" value="ECO:0007669"/>
    <property type="project" value="UniProtKB-SubCell"/>
</dbReference>
<reference evidence="6 7" key="2">
    <citation type="journal article" date="2022" name="Mar. Drugs">
        <title>Bioassay-Guided Fractionation Leads to the Detection of Cholic Acid Generated by the Rare Thalassomonas sp.</title>
        <authorList>
            <person name="Pheiffer F."/>
            <person name="Schneider Y.K."/>
            <person name="Hansen E.H."/>
            <person name="Andersen J.H."/>
            <person name="Isaksson J."/>
            <person name="Busche T."/>
            <person name="R C."/>
            <person name="Kalinowski J."/>
            <person name="Zyl L.V."/>
            <person name="Trindade M."/>
        </authorList>
    </citation>
    <scope>NUCLEOTIDE SEQUENCE [LARGE SCALE GENOMIC DNA]</scope>
    <source>
        <strain evidence="6 7">A5K-106</strain>
    </source>
</reference>
<feature type="transmembrane region" description="Helical" evidence="5">
    <location>
        <begin position="43"/>
        <end position="66"/>
    </location>
</feature>
<dbReference type="KEGG" id="tact:SG35_010360"/>
<dbReference type="InterPro" id="IPR032808">
    <property type="entry name" value="DoxX"/>
</dbReference>